<evidence type="ECO:0000313" key="9">
    <source>
        <dbReference type="EnsemblPlants" id="OGLUM11G05620.1"/>
    </source>
</evidence>
<dbReference type="InterPro" id="IPR023801">
    <property type="entry name" value="His_deacetylse_dom"/>
</dbReference>
<dbReference type="STRING" id="40148.A0A0E0BGC9"/>
<dbReference type="PANTHER" id="PTHR10625">
    <property type="entry name" value="HISTONE DEACETYLASE HDAC1-RELATED"/>
    <property type="match status" value="1"/>
</dbReference>
<name>A0A0E0BGC9_9ORYZ</name>
<evidence type="ECO:0000256" key="5">
    <source>
        <dbReference type="ARBA" id="ARBA00022853"/>
    </source>
</evidence>
<dbReference type="SUPFAM" id="SSF81383">
    <property type="entry name" value="F-box domain"/>
    <property type="match status" value="1"/>
</dbReference>
<feature type="region of interest" description="Disordered" evidence="7">
    <location>
        <begin position="1"/>
        <end position="22"/>
    </location>
</feature>
<reference evidence="9" key="2">
    <citation type="submission" date="2018-05" db="EMBL/GenBank/DDBJ databases">
        <title>OgluRS3 (Oryza glumaepatula Reference Sequence Version 3).</title>
        <authorList>
            <person name="Zhang J."/>
            <person name="Kudrna D."/>
            <person name="Lee S."/>
            <person name="Talag J."/>
            <person name="Welchert J."/>
            <person name="Wing R.A."/>
        </authorList>
    </citation>
    <scope>NUCLEOTIDE SEQUENCE [LARGE SCALE GENOMIC DNA]</scope>
</reference>
<dbReference type="PANTHER" id="PTHR10625:SF6">
    <property type="entry name" value="HISTONE DEACETYLASE"/>
    <property type="match status" value="1"/>
</dbReference>
<dbReference type="AlphaFoldDB" id="A0A0E0BGC9"/>
<proteinExistence type="inferred from homology"/>
<dbReference type="InterPro" id="IPR053781">
    <property type="entry name" value="F-box_AtFBL13-like"/>
</dbReference>
<dbReference type="CDD" id="cd09991">
    <property type="entry name" value="HDAC_classI"/>
    <property type="match status" value="1"/>
</dbReference>
<evidence type="ECO:0000256" key="3">
    <source>
        <dbReference type="ARBA" id="ARBA00012111"/>
    </source>
</evidence>
<dbReference type="Gene3D" id="3.40.800.20">
    <property type="entry name" value="Histone deacetylase domain"/>
    <property type="match status" value="1"/>
</dbReference>
<dbReference type="PRINTS" id="PR01271">
    <property type="entry name" value="HISDACETLASE"/>
</dbReference>
<keyword evidence="10" id="KW-1185">Reference proteome</keyword>
<dbReference type="InterPro" id="IPR037138">
    <property type="entry name" value="His_deacetylse_dom_sf"/>
</dbReference>
<dbReference type="InterPro" id="IPR000286">
    <property type="entry name" value="HDACs"/>
</dbReference>
<dbReference type="InterPro" id="IPR036047">
    <property type="entry name" value="F-box-like_dom_sf"/>
</dbReference>
<dbReference type="Proteomes" id="UP000026961">
    <property type="component" value="Chromosome 11"/>
</dbReference>
<evidence type="ECO:0000256" key="2">
    <source>
        <dbReference type="ARBA" id="ARBA00006457"/>
    </source>
</evidence>
<dbReference type="GO" id="GO:0005634">
    <property type="term" value="C:nucleus"/>
    <property type="evidence" value="ECO:0007669"/>
    <property type="project" value="TreeGrafter"/>
</dbReference>
<feature type="domain" description="F-box" evidence="8">
    <location>
        <begin position="22"/>
        <end position="74"/>
    </location>
</feature>
<feature type="compositionally biased region" description="Basic and acidic residues" evidence="7">
    <location>
        <begin position="1"/>
        <end position="14"/>
    </location>
</feature>
<dbReference type="PROSITE" id="PS50181">
    <property type="entry name" value="FBOX"/>
    <property type="match status" value="1"/>
</dbReference>
<evidence type="ECO:0000256" key="4">
    <source>
        <dbReference type="ARBA" id="ARBA00022801"/>
    </source>
</evidence>
<dbReference type="eggNOG" id="KOG1342">
    <property type="taxonomic scope" value="Eukaryota"/>
</dbReference>
<dbReference type="SUPFAM" id="SSF52768">
    <property type="entry name" value="Arginase/deacetylase"/>
    <property type="match status" value="1"/>
</dbReference>
<evidence type="ECO:0000256" key="7">
    <source>
        <dbReference type="SAM" id="MobiDB-lite"/>
    </source>
</evidence>
<dbReference type="GO" id="GO:0040029">
    <property type="term" value="P:epigenetic regulation of gene expression"/>
    <property type="evidence" value="ECO:0007669"/>
    <property type="project" value="TreeGrafter"/>
</dbReference>
<evidence type="ECO:0000256" key="1">
    <source>
        <dbReference type="ARBA" id="ARBA00001947"/>
    </source>
</evidence>
<protein>
    <recommendedName>
        <fullName evidence="3">histone deacetylase</fullName>
        <ecNumber evidence="3">3.5.1.98</ecNumber>
    </recommendedName>
</protein>
<comment type="catalytic activity">
    <reaction evidence="6">
        <text>N(6)-acetyl-L-lysyl-[histone] + H2O = L-lysyl-[histone] + acetate</text>
        <dbReference type="Rhea" id="RHEA:58196"/>
        <dbReference type="Rhea" id="RHEA-COMP:9845"/>
        <dbReference type="Rhea" id="RHEA-COMP:11338"/>
        <dbReference type="ChEBI" id="CHEBI:15377"/>
        <dbReference type="ChEBI" id="CHEBI:29969"/>
        <dbReference type="ChEBI" id="CHEBI:30089"/>
        <dbReference type="ChEBI" id="CHEBI:61930"/>
        <dbReference type="EC" id="3.5.1.98"/>
    </reaction>
</comment>
<dbReference type="InterPro" id="IPR001810">
    <property type="entry name" value="F-box_dom"/>
</dbReference>
<sequence length="657" mass="73130">MATRRDGGRRREGLTAEENSGGDWLSTLPDEILHNVLSFLPAHEAVRTCLLSRRWRNLWRSAPVLRIRHRWVGVERFNKFVNNLLLLRDPVPLDELEFQTYTYWPTKMPRPCIYEVKYAEQWIRHALMCKARVEHCIVRSLGHEDMVEIEESSSSMGQLVRFENLERVENSHITSDQSKTLVAAIPDKSNSGAGMQPNSQSMATGGNSLPSPSCADDKKRRVCYYYDPGIAHIKFSDDHVMVPARVAMAHSLVGVYGMLGDMRRLRTRPATEAEIRRFHSPEYVDLLCDLTPESYANDAALRQKAEDHHGIGGEDDCPAFDRLWKYCRGYAGGSLAAARALVDGASDIAINWSGGMHHASACKATGFCYVNDIVLAINELLGTFSRVIYVDIDAHHGDGVQNAFLDSNRVMTLSFHRYGKITPHKDFFPGSGAINEIGDGAGKHYSVNVPLDAGVRDDVYHTLFEPIVGKAMEVFQPEAIVLQCGADSLSGDRLGGMELSVRGHAECVSFLRGFNLPLLLLGGGGYTINHVASTWCYETAVAVGKEGELPDDIEIPSHGYELMYKNQGNKLHYQTSTATAARKRSSSTEVTKGKVLEHLSQVERAPSVQFQERRGGDNAAGVELYYERPPSLEDDEPAQRLHRLCFPAVAKRIRLNA</sequence>
<dbReference type="GO" id="GO:0141221">
    <property type="term" value="F:histone deacetylase activity, hydrolytic mechanism"/>
    <property type="evidence" value="ECO:0007669"/>
    <property type="project" value="UniProtKB-EC"/>
</dbReference>
<dbReference type="FunFam" id="3.40.800.20:FF:000023">
    <property type="entry name" value="Histone deacetylase"/>
    <property type="match status" value="1"/>
</dbReference>
<dbReference type="EnsemblPlants" id="OGLUM11G05620.1">
    <property type="protein sequence ID" value="OGLUM11G05620.1"/>
    <property type="gene ID" value="OGLUM11G05620"/>
</dbReference>
<feature type="compositionally biased region" description="Polar residues" evidence="7">
    <location>
        <begin position="188"/>
        <end position="211"/>
    </location>
</feature>
<evidence type="ECO:0000313" key="10">
    <source>
        <dbReference type="Proteomes" id="UP000026961"/>
    </source>
</evidence>
<dbReference type="CDD" id="cd22160">
    <property type="entry name" value="F-box_AtFBL13-like"/>
    <property type="match status" value="1"/>
</dbReference>
<accession>A0A0E0BGC9</accession>
<dbReference type="PRINTS" id="PR01270">
    <property type="entry name" value="HDASUPER"/>
</dbReference>
<dbReference type="HOGENOM" id="CLU_003068_1_0_1"/>
<dbReference type="SMART" id="SM00256">
    <property type="entry name" value="FBOX"/>
    <property type="match status" value="1"/>
</dbReference>
<dbReference type="InterPro" id="IPR023696">
    <property type="entry name" value="Ureohydrolase_dom_sf"/>
</dbReference>
<evidence type="ECO:0000259" key="8">
    <source>
        <dbReference type="PROSITE" id="PS50181"/>
    </source>
</evidence>
<dbReference type="InterPro" id="IPR003084">
    <property type="entry name" value="HDAC_I/II"/>
</dbReference>
<dbReference type="Pfam" id="PF00646">
    <property type="entry name" value="F-box"/>
    <property type="match status" value="1"/>
</dbReference>
<dbReference type="Gramene" id="OGLUM11G05620.1">
    <property type="protein sequence ID" value="OGLUM11G05620.1"/>
    <property type="gene ID" value="OGLUM11G05620"/>
</dbReference>
<reference evidence="9" key="1">
    <citation type="submission" date="2015-04" db="UniProtKB">
        <authorList>
            <consortium name="EnsemblPlants"/>
        </authorList>
    </citation>
    <scope>IDENTIFICATION</scope>
</reference>
<dbReference type="EC" id="3.5.1.98" evidence="3"/>
<keyword evidence="4" id="KW-0378">Hydrolase</keyword>
<feature type="region of interest" description="Disordered" evidence="7">
    <location>
        <begin position="187"/>
        <end position="213"/>
    </location>
</feature>
<comment type="similarity">
    <text evidence="2">Belongs to the histone deacetylase family. HD type 1 subfamily.</text>
</comment>
<dbReference type="Gene3D" id="1.20.1280.50">
    <property type="match status" value="1"/>
</dbReference>
<organism evidence="9">
    <name type="scientific">Oryza glumipatula</name>
    <dbReference type="NCBI Taxonomy" id="40148"/>
    <lineage>
        <taxon>Eukaryota</taxon>
        <taxon>Viridiplantae</taxon>
        <taxon>Streptophyta</taxon>
        <taxon>Embryophyta</taxon>
        <taxon>Tracheophyta</taxon>
        <taxon>Spermatophyta</taxon>
        <taxon>Magnoliopsida</taxon>
        <taxon>Liliopsida</taxon>
        <taxon>Poales</taxon>
        <taxon>Poaceae</taxon>
        <taxon>BOP clade</taxon>
        <taxon>Oryzoideae</taxon>
        <taxon>Oryzeae</taxon>
        <taxon>Oryzinae</taxon>
        <taxon>Oryza</taxon>
    </lineage>
</organism>
<keyword evidence="5" id="KW-0156">Chromatin regulator</keyword>
<dbReference type="Pfam" id="PF00850">
    <property type="entry name" value="Hist_deacetyl"/>
    <property type="match status" value="1"/>
</dbReference>
<evidence type="ECO:0000256" key="6">
    <source>
        <dbReference type="ARBA" id="ARBA00048287"/>
    </source>
</evidence>
<comment type="cofactor">
    <cofactor evidence="1">
        <name>Zn(2+)</name>
        <dbReference type="ChEBI" id="CHEBI:29105"/>
    </cofactor>
</comment>